<dbReference type="AlphaFoldDB" id="A0A6A5YXE9"/>
<feature type="transmembrane region" description="Helical" evidence="1">
    <location>
        <begin position="190"/>
        <end position="208"/>
    </location>
</feature>
<feature type="transmembrane region" description="Helical" evidence="1">
    <location>
        <begin position="112"/>
        <end position="134"/>
    </location>
</feature>
<accession>A0A6A5YXE9</accession>
<gene>
    <name evidence="2" type="ORF">BDV96DRAFT_583699</name>
</gene>
<evidence type="ECO:0000313" key="3">
    <source>
        <dbReference type="Proteomes" id="UP000799770"/>
    </source>
</evidence>
<dbReference type="Proteomes" id="UP000799770">
    <property type="component" value="Unassembled WGS sequence"/>
</dbReference>
<evidence type="ECO:0008006" key="4">
    <source>
        <dbReference type="Google" id="ProtNLM"/>
    </source>
</evidence>
<reference evidence="2" key="1">
    <citation type="journal article" date="2020" name="Stud. Mycol.">
        <title>101 Dothideomycetes genomes: a test case for predicting lifestyles and emergence of pathogens.</title>
        <authorList>
            <person name="Haridas S."/>
            <person name="Albert R."/>
            <person name="Binder M."/>
            <person name="Bloem J."/>
            <person name="Labutti K."/>
            <person name="Salamov A."/>
            <person name="Andreopoulos B."/>
            <person name="Baker S."/>
            <person name="Barry K."/>
            <person name="Bills G."/>
            <person name="Bluhm B."/>
            <person name="Cannon C."/>
            <person name="Castanera R."/>
            <person name="Culley D."/>
            <person name="Daum C."/>
            <person name="Ezra D."/>
            <person name="Gonzalez J."/>
            <person name="Henrissat B."/>
            <person name="Kuo A."/>
            <person name="Liang C."/>
            <person name="Lipzen A."/>
            <person name="Lutzoni F."/>
            <person name="Magnuson J."/>
            <person name="Mondo S."/>
            <person name="Nolan M."/>
            <person name="Ohm R."/>
            <person name="Pangilinan J."/>
            <person name="Park H.-J."/>
            <person name="Ramirez L."/>
            <person name="Alfaro M."/>
            <person name="Sun H."/>
            <person name="Tritt A."/>
            <person name="Yoshinaga Y."/>
            <person name="Zwiers L.-H."/>
            <person name="Turgeon B."/>
            <person name="Goodwin S."/>
            <person name="Spatafora J."/>
            <person name="Crous P."/>
            <person name="Grigoriev I."/>
        </authorList>
    </citation>
    <scope>NUCLEOTIDE SEQUENCE</scope>
    <source>
        <strain evidence="2">CBS 627.86</strain>
    </source>
</reference>
<sequence>MWPLSVLATVFLASRFAVRMSSKGRLMLNDYFLVAGLPIFFIGAGLVQSVLPFLYEQHALATNRHAGKILRRLPAAIEMLWITIYCVKFCFLAQFKFHKPPYAYVSVHLTRYYWAVVSICSASFIVTLVQPLVLCSKSETCRYFQATGTAGWEIAVTSIDILTDLLVISIPILLIYMANFTRSHTIINTSFKSLSVFSIAIATTRLALQYDRDARRIDYIVMVFFLFTEAVVALVMASISSYRTVILDKLVEWRTTRGTNVKLTTPRDLSRTALNPGSDLG</sequence>
<feature type="transmembrane region" description="Helical" evidence="1">
    <location>
        <begin position="33"/>
        <end position="55"/>
    </location>
</feature>
<dbReference type="OrthoDB" id="444631at2759"/>
<protein>
    <recommendedName>
        <fullName evidence="4">Integral membrane protein</fullName>
    </recommendedName>
</protein>
<dbReference type="PANTHER" id="PTHR33048">
    <property type="entry name" value="PTH11-LIKE INTEGRAL MEMBRANE PROTEIN (AFU_ORTHOLOGUE AFUA_5G11245)"/>
    <property type="match status" value="1"/>
</dbReference>
<dbReference type="PANTHER" id="PTHR33048:SF92">
    <property type="entry name" value="INTEGRAL MEMBRANE PROTEIN"/>
    <property type="match status" value="1"/>
</dbReference>
<feature type="transmembrane region" description="Helical" evidence="1">
    <location>
        <begin position="220"/>
        <end position="242"/>
    </location>
</feature>
<keyword evidence="3" id="KW-1185">Reference proteome</keyword>
<feature type="transmembrane region" description="Helical" evidence="1">
    <location>
        <begin position="76"/>
        <end position="97"/>
    </location>
</feature>
<dbReference type="EMBL" id="ML977337">
    <property type="protein sequence ID" value="KAF2110778.1"/>
    <property type="molecule type" value="Genomic_DNA"/>
</dbReference>
<keyword evidence="1" id="KW-0472">Membrane</keyword>
<keyword evidence="1" id="KW-0812">Transmembrane</keyword>
<feature type="transmembrane region" description="Helical" evidence="1">
    <location>
        <begin position="154"/>
        <end position="178"/>
    </location>
</feature>
<dbReference type="InterPro" id="IPR052337">
    <property type="entry name" value="SAT4-like"/>
</dbReference>
<organism evidence="2 3">
    <name type="scientific">Lophiotrema nucula</name>
    <dbReference type="NCBI Taxonomy" id="690887"/>
    <lineage>
        <taxon>Eukaryota</taxon>
        <taxon>Fungi</taxon>
        <taxon>Dikarya</taxon>
        <taxon>Ascomycota</taxon>
        <taxon>Pezizomycotina</taxon>
        <taxon>Dothideomycetes</taxon>
        <taxon>Pleosporomycetidae</taxon>
        <taxon>Pleosporales</taxon>
        <taxon>Lophiotremataceae</taxon>
        <taxon>Lophiotrema</taxon>
    </lineage>
</organism>
<evidence type="ECO:0000256" key="1">
    <source>
        <dbReference type="SAM" id="Phobius"/>
    </source>
</evidence>
<proteinExistence type="predicted"/>
<evidence type="ECO:0000313" key="2">
    <source>
        <dbReference type="EMBL" id="KAF2110778.1"/>
    </source>
</evidence>
<name>A0A6A5YXE9_9PLEO</name>
<keyword evidence="1" id="KW-1133">Transmembrane helix</keyword>